<name>A0ACB8XEZ1_ARCLA</name>
<gene>
    <name evidence="1" type="ORF">L6452_43886</name>
</gene>
<keyword evidence="2" id="KW-1185">Reference proteome</keyword>
<dbReference type="EMBL" id="CM042064">
    <property type="protein sequence ID" value="KAI3665262.1"/>
    <property type="molecule type" value="Genomic_DNA"/>
</dbReference>
<evidence type="ECO:0000313" key="1">
    <source>
        <dbReference type="EMBL" id="KAI3665262.1"/>
    </source>
</evidence>
<evidence type="ECO:0000313" key="2">
    <source>
        <dbReference type="Proteomes" id="UP001055879"/>
    </source>
</evidence>
<sequence>MFPSLCCHRPGSPAVSFKLVSLFVATAFGSPSLSVTTVLFLFVSDIVTTHHRSTPSFMFLLTCCSRSTLPSIYSVDRHACHVESDHPYMERWARSEQSTFRDEDHNKVSDTIIQADIHGW</sequence>
<accession>A0ACB8XEZ1</accession>
<organism evidence="1 2">
    <name type="scientific">Arctium lappa</name>
    <name type="common">Greater burdock</name>
    <name type="synonym">Lappa major</name>
    <dbReference type="NCBI Taxonomy" id="4217"/>
    <lineage>
        <taxon>Eukaryota</taxon>
        <taxon>Viridiplantae</taxon>
        <taxon>Streptophyta</taxon>
        <taxon>Embryophyta</taxon>
        <taxon>Tracheophyta</taxon>
        <taxon>Spermatophyta</taxon>
        <taxon>Magnoliopsida</taxon>
        <taxon>eudicotyledons</taxon>
        <taxon>Gunneridae</taxon>
        <taxon>Pentapetalae</taxon>
        <taxon>asterids</taxon>
        <taxon>campanulids</taxon>
        <taxon>Asterales</taxon>
        <taxon>Asteraceae</taxon>
        <taxon>Carduoideae</taxon>
        <taxon>Cardueae</taxon>
        <taxon>Arctiinae</taxon>
        <taxon>Arctium</taxon>
    </lineage>
</organism>
<comment type="caution">
    <text evidence="1">The sequence shown here is derived from an EMBL/GenBank/DDBJ whole genome shotgun (WGS) entry which is preliminary data.</text>
</comment>
<dbReference type="Proteomes" id="UP001055879">
    <property type="component" value="Linkage Group LG18"/>
</dbReference>
<reference evidence="1 2" key="2">
    <citation type="journal article" date="2022" name="Mol. Ecol. Resour.">
        <title>The genomes of chicory, endive, great burdock and yacon provide insights into Asteraceae paleo-polyploidization history and plant inulin production.</title>
        <authorList>
            <person name="Fan W."/>
            <person name="Wang S."/>
            <person name="Wang H."/>
            <person name="Wang A."/>
            <person name="Jiang F."/>
            <person name="Liu H."/>
            <person name="Zhao H."/>
            <person name="Xu D."/>
            <person name="Zhang Y."/>
        </authorList>
    </citation>
    <scope>NUCLEOTIDE SEQUENCE [LARGE SCALE GENOMIC DNA]</scope>
    <source>
        <strain evidence="2">cv. Niubang</strain>
    </source>
</reference>
<reference evidence="2" key="1">
    <citation type="journal article" date="2022" name="Mol. Ecol. Resour.">
        <title>The genomes of chicory, endive, great burdock and yacon provide insights into Asteraceae palaeo-polyploidization history and plant inulin production.</title>
        <authorList>
            <person name="Fan W."/>
            <person name="Wang S."/>
            <person name="Wang H."/>
            <person name="Wang A."/>
            <person name="Jiang F."/>
            <person name="Liu H."/>
            <person name="Zhao H."/>
            <person name="Xu D."/>
            <person name="Zhang Y."/>
        </authorList>
    </citation>
    <scope>NUCLEOTIDE SEQUENCE [LARGE SCALE GENOMIC DNA]</scope>
    <source>
        <strain evidence="2">cv. Niubang</strain>
    </source>
</reference>
<protein>
    <submittedName>
        <fullName evidence="1">Uncharacterized protein</fullName>
    </submittedName>
</protein>
<proteinExistence type="predicted"/>